<evidence type="ECO:0000259" key="1">
    <source>
        <dbReference type="Pfam" id="PF03372"/>
    </source>
</evidence>
<name>A0A8G2EYA6_9PROT</name>
<keyword evidence="2" id="KW-0540">Nuclease</keyword>
<dbReference type="Pfam" id="PF03372">
    <property type="entry name" value="Exo_endo_phos"/>
    <property type="match status" value="1"/>
</dbReference>
<dbReference type="PANTHER" id="PTHR14859">
    <property type="entry name" value="CALCOFLUOR WHITE HYPERSENSITIVE PROTEIN PRECURSOR"/>
    <property type="match status" value="1"/>
</dbReference>
<dbReference type="SUPFAM" id="SSF56219">
    <property type="entry name" value="DNase I-like"/>
    <property type="match status" value="1"/>
</dbReference>
<sequence length="241" mass="25522">MRILTWNTWKNSPPYRARLAVLARAAAEVRPDIVLLQEAFIGGGQDTAAVLAEALGLRCLAAPARAKPRPQEDGSMADSTNGLAILTRREASEHRVIALPPHPEDPDRIAQVARIDGMTVVNLHLTHLADGDALRRNQVLHLLRHLDPEAPTVLGGDLNAGPGDPAPEALDEAGFRDLAADRPEPTVPGRRIDFLMTRALPLAGVETRLVGALPIGGVAGSDHAGVLAVVEPGRESTVTVA</sequence>
<dbReference type="GO" id="GO:0004519">
    <property type="term" value="F:endonuclease activity"/>
    <property type="evidence" value="ECO:0007669"/>
    <property type="project" value="UniProtKB-KW"/>
</dbReference>
<dbReference type="Gene3D" id="3.60.10.10">
    <property type="entry name" value="Endonuclease/exonuclease/phosphatase"/>
    <property type="match status" value="1"/>
</dbReference>
<dbReference type="GO" id="GO:0016020">
    <property type="term" value="C:membrane"/>
    <property type="evidence" value="ECO:0007669"/>
    <property type="project" value="GOC"/>
</dbReference>
<proteinExistence type="predicted"/>
<gene>
    <name evidence="2" type="ORF">SAMN05660686_02214</name>
</gene>
<dbReference type="GO" id="GO:0004527">
    <property type="term" value="F:exonuclease activity"/>
    <property type="evidence" value="ECO:0007669"/>
    <property type="project" value="UniProtKB-KW"/>
</dbReference>
<dbReference type="EMBL" id="FNBW01000006">
    <property type="protein sequence ID" value="SDF75613.1"/>
    <property type="molecule type" value="Genomic_DNA"/>
</dbReference>
<evidence type="ECO:0000313" key="2">
    <source>
        <dbReference type="EMBL" id="SDF75613.1"/>
    </source>
</evidence>
<dbReference type="AlphaFoldDB" id="A0A8G2EYA6"/>
<accession>A0A8G2EYA6</accession>
<keyword evidence="3" id="KW-1185">Reference proteome</keyword>
<evidence type="ECO:0000313" key="3">
    <source>
        <dbReference type="Proteomes" id="UP000198615"/>
    </source>
</evidence>
<dbReference type="InterPro" id="IPR051916">
    <property type="entry name" value="GPI-anchor_lipid_remodeler"/>
</dbReference>
<dbReference type="RefSeq" id="WP_175474185.1">
    <property type="nucleotide sequence ID" value="NZ_FNBW01000006.1"/>
</dbReference>
<feature type="domain" description="Endonuclease/exonuclease/phosphatase" evidence="1">
    <location>
        <begin position="4"/>
        <end position="223"/>
    </location>
</feature>
<dbReference type="GO" id="GO:0006506">
    <property type="term" value="P:GPI anchor biosynthetic process"/>
    <property type="evidence" value="ECO:0007669"/>
    <property type="project" value="TreeGrafter"/>
</dbReference>
<dbReference type="PANTHER" id="PTHR14859:SF15">
    <property type="entry name" value="ENDONUCLEASE_EXONUCLEASE_PHOSPHATASE DOMAIN-CONTAINING PROTEIN"/>
    <property type="match status" value="1"/>
</dbReference>
<protein>
    <submittedName>
        <fullName evidence="2">Metal-dependent hydrolase, endonuclease/exonuclease/phosphatase family</fullName>
    </submittedName>
</protein>
<dbReference type="Proteomes" id="UP000198615">
    <property type="component" value="Unassembled WGS sequence"/>
</dbReference>
<keyword evidence="2" id="KW-0269">Exonuclease</keyword>
<organism evidence="2 3">
    <name type="scientific">Thalassobaculum litoreum DSM 18839</name>
    <dbReference type="NCBI Taxonomy" id="1123362"/>
    <lineage>
        <taxon>Bacteria</taxon>
        <taxon>Pseudomonadati</taxon>
        <taxon>Pseudomonadota</taxon>
        <taxon>Alphaproteobacteria</taxon>
        <taxon>Rhodospirillales</taxon>
        <taxon>Thalassobaculaceae</taxon>
        <taxon>Thalassobaculum</taxon>
    </lineage>
</organism>
<dbReference type="InterPro" id="IPR005135">
    <property type="entry name" value="Endo/exonuclease/phosphatase"/>
</dbReference>
<keyword evidence="2" id="KW-0255">Endonuclease</keyword>
<comment type="caution">
    <text evidence="2">The sequence shown here is derived from an EMBL/GenBank/DDBJ whole genome shotgun (WGS) entry which is preliminary data.</text>
</comment>
<dbReference type="InterPro" id="IPR036691">
    <property type="entry name" value="Endo/exonu/phosph_ase_sf"/>
</dbReference>
<keyword evidence="2" id="KW-0378">Hydrolase</keyword>
<reference evidence="2 3" key="1">
    <citation type="submission" date="2016-10" db="EMBL/GenBank/DDBJ databases">
        <authorList>
            <person name="Varghese N."/>
            <person name="Submissions S."/>
        </authorList>
    </citation>
    <scope>NUCLEOTIDE SEQUENCE [LARGE SCALE GENOMIC DNA]</scope>
    <source>
        <strain evidence="2 3">DSM 18839</strain>
    </source>
</reference>